<dbReference type="GO" id="GO:0016740">
    <property type="term" value="F:transferase activity"/>
    <property type="evidence" value="ECO:0007669"/>
    <property type="project" value="UniProtKB-ARBA"/>
</dbReference>
<dbReference type="Gene3D" id="3.30.930.10">
    <property type="entry name" value="Bira Bifunctional Protein, Domain 2"/>
    <property type="match status" value="1"/>
</dbReference>
<dbReference type="Pfam" id="PF13393">
    <property type="entry name" value="tRNA-synt_His"/>
    <property type="match status" value="1"/>
</dbReference>
<dbReference type="RefSeq" id="WP_094924536.1">
    <property type="nucleotide sequence ID" value="NZ_NPIA01000004.1"/>
</dbReference>
<proteinExistence type="predicted"/>
<name>A0A263BTU9_9BACI</name>
<dbReference type="GO" id="GO:0140096">
    <property type="term" value="F:catalytic activity, acting on a protein"/>
    <property type="evidence" value="ECO:0007669"/>
    <property type="project" value="UniProtKB-ARBA"/>
</dbReference>
<sequence>MDFLTINDELAFLKSKNKLKKELQELFSQAGFLEVEPSFIEDYDRFAEVNKRVKLKSMVKVLNGNGTISILRPDITSVIIKNYIPKWEVGTKLKLFYQSTVFENNGSSGINEWKQAGVEYLGEDSQVADQSILKLALSILNTYNTTFLFEIGNSKYLNGLFKELALTPTSEKKVKEFIYHKDEFGLKKYLKDLEINEKSKGLLSDLLSFQGTIEEVCEKSHSYFMNGEMEEAISELKDIAILLRGLGYSRKTVFDLAMVTTFDYYEGLIFKGYYPTIYQPIISGGRYDSLTEKYGKRVSAVGFKVDFSSLLAAINREGEYSE</sequence>
<gene>
    <name evidence="4" type="ORF">CIB95_09465</name>
</gene>
<protein>
    <recommendedName>
        <fullName evidence="3">Class II Histidinyl-tRNA synthetase (HisRS)-like catalytic core domain-containing protein</fullName>
    </recommendedName>
</protein>
<dbReference type="EMBL" id="NPIA01000004">
    <property type="protein sequence ID" value="OZM56988.1"/>
    <property type="molecule type" value="Genomic_DNA"/>
</dbReference>
<keyword evidence="5" id="KW-1185">Reference proteome</keyword>
<evidence type="ECO:0000256" key="1">
    <source>
        <dbReference type="ARBA" id="ARBA00023102"/>
    </source>
</evidence>
<feature type="binding site" evidence="2">
    <location>
        <begin position="264"/>
        <end position="265"/>
    </location>
    <ligand>
        <name>L-histidine</name>
        <dbReference type="ChEBI" id="CHEBI:57595"/>
    </ligand>
</feature>
<evidence type="ECO:0000256" key="2">
    <source>
        <dbReference type="PIRSR" id="PIRSR001549-1"/>
    </source>
</evidence>
<feature type="domain" description="Class II Histidinyl-tRNA synthetase (HisRS)-like catalytic core" evidence="3">
    <location>
        <begin position="15"/>
        <end position="308"/>
    </location>
</feature>
<keyword evidence="1" id="KW-0028">Amino-acid biosynthesis</keyword>
<dbReference type="InterPro" id="IPR004516">
    <property type="entry name" value="HisRS/HisZ"/>
</dbReference>
<keyword evidence="1" id="KW-0368">Histidine biosynthesis</keyword>
<dbReference type="GO" id="GO:0005737">
    <property type="term" value="C:cytoplasm"/>
    <property type="evidence" value="ECO:0007669"/>
    <property type="project" value="InterPro"/>
</dbReference>
<accession>A0A263BTU9</accession>
<reference evidence="5" key="1">
    <citation type="submission" date="2017-08" db="EMBL/GenBank/DDBJ databases">
        <authorList>
            <person name="Huang Z."/>
        </authorList>
    </citation>
    <scope>NUCLEOTIDE SEQUENCE [LARGE SCALE GENOMIC DNA]</scope>
    <source>
        <strain evidence="5">SA5d-4</strain>
    </source>
</reference>
<dbReference type="GO" id="GO:0004821">
    <property type="term" value="F:histidine-tRNA ligase activity"/>
    <property type="evidence" value="ECO:0007669"/>
    <property type="project" value="TreeGrafter"/>
</dbReference>
<dbReference type="PANTHER" id="PTHR43707">
    <property type="entry name" value="HISTIDYL-TRNA SYNTHETASE"/>
    <property type="match status" value="1"/>
</dbReference>
<feature type="binding site" evidence="2">
    <location>
        <position position="119"/>
    </location>
    <ligand>
        <name>L-histidine</name>
        <dbReference type="ChEBI" id="CHEBI:57595"/>
    </ligand>
</feature>
<dbReference type="SUPFAM" id="SSF55681">
    <property type="entry name" value="Class II aaRS and biotin synthetases"/>
    <property type="match status" value="1"/>
</dbReference>
<reference evidence="4 5" key="2">
    <citation type="submission" date="2017-09" db="EMBL/GenBank/DDBJ databases">
        <title>Bacillus patelloidae sp. nov., isolated from the intestinal tract of a marine limpet.</title>
        <authorList>
            <person name="Liu R."/>
            <person name="Dong C."/>
            <person name="Shao Z."/>
        </authorList>
    </citation>
    <scope>NUCLEOTIDE SEQUENCE [LARGE SCALE GENOMIC DNA]</scope>
    <source>
        <strain evidence="4 5">SA5d-4</strain>
    </source>
</reference>
<dbReference type="InterPro" id="IPR045864">
    <property type="entry name" value="aa-tRNA-synth_II/BPL/LPL"/>
</dbReference>
<dbReference type="PIRSF" id="PIRSF001549">
    <property type="entry name" value="His-tRNA_synth"/>
    <property type="match status" value="1"/>
</dbReference>
<feature type="binding site" evidence="2">
    <location>
        <begin position="74"/>
        <end position="76"/>
    </location>
    <ligand>
        <name>L-histidine</name>
        <dbReference type="ChEBI" id="CHEBI:57595"/>
    </ligand>
</feature>
<evidence type="ECO:0000259" key="3">
    <source>
        <dbReference type="Pfam" id="PF13393"/>
    </source>
</evidence>
<dbReference type="InterPro" id="IPR041715">
    <property type="entry name" value="HisRS-like_core"/>
</dbReference>
<dbReference type="PANTHER" id="PTHR43707:SF6">
    <property type="entry name" value="ATP PHOSPHORIBOSYLTRANSFERASE REGULATORY SUBUNIT"/>
    <property type="match status" value="1"/>
</dbReference>
<dbReference type="GO" id="GO:0000105">
    <property type="term" value="P:L-histidine biosynthetic process"/>
    <property type="evidence" value="ECO:0007669"/>
    <property type="project" value="UniProtKB-KW"/>
</dbReference>
<feature type="binding site" evidence="2">
    <location>
        <position position="115"/>
    </location>
    <ligand>
        <name>L-histidine</name>
        <dbReference type="ChEBI" id="CHEBI:57595"/>
    </ligand>
</feature>
<dbReference type="GO" id="GO:0006427">
    <property type="term" value="P:histidyl-tRNA aminoacylation"/>
    <property type="evidence" value="ECO:0007669"/>
    <property type="project" value="TreeGrafter"/>
</dbReference>
<dbReference type="AlphaFoldDB" id="A0A263BTU9"/>
<comment type="caution">
    <text evidence="4">The sequence shown here is derived from an EMBL/GenBank/DDBJ whole genome shotgun (WGS) entry which is preliminary data.</text>
</comment>
<evidence type="ECO:0000313" key="5">
    <source>
        <dbReference type="Proteomes" id="UP000217083"/>
    </source>
</evidence>
<organism evidence="4 5">
    <name type="scientific">Lottiidibacillus patelloidae</name>
    <dbReference type="NCBI Taxonomy" id="2670334"/>
    <lineage>
        <taxon>Bacteria</taxon>
        <taxon>Bacillati</taxon>
        <taxon>Bacillota</taxon>
        <taxon>Bacilli</taxon>
        <taxon>Bacillales</taxon>
        <taxon>Bacillaceae</taxon>
        <taxon>Lottiidibacillus</taxon>
    </lineage>
</organism>
<evidence type="ECO:0000313" key="4">
    <source>
        <dbReference type="EMBL" id="OZM56988.1"/>
    </source>
</evidence>
<dbReference type="Proteomes" id="UP000217083">
    <property type="component" value="Unassembled WGS sequence"/>
</dbReference>